<evidence type="ECO:0000313" key="2">
    <source>
        <dbReference type="Proteomes" id="UP001153678"/>
    </source>
</evidence>
<dbReference type="AlphaFoldDB" id="A0A9W4WPU7"/>
<organism evidence="1 2">
    <name type="scientific">Funneliformis geosporum</name>
    <dbReference type="NCBI Taxonomy" id="1117311"/>
    <lineage>
        <taxon>Eukaryota</taxon>
        <taxon>Fungi</taxon>
        <taxon>Fungi incertae sedis</taxon>
        <taxon>Mucoromycota</taxon>
        <taxon>Glomeromycotina</taxon>
        <taxon>Glomeromycetes</taxon>
        <taxon>Glomerales</taxon>
        <taxon>Glomeraceae</taxon>
        <taxon>Funneliformis</taxon>
    </lineage>
</organism>
<gene>
    <name evidence="1" type="ORF">FWILDA_LOCUS4325</name>
</gene>
<reference evidence="1" key="1">
    <citation type="submission" date="2022-08" db="EMBL/GenBank/DDBJ databases">
        <authorList>
            <person name="Kallberg Y."/>
            <person name="Tangrot J."/>
            <person name="Rosling A."/>
        </authorList>
    </citation>
    <scope>NUCLEOTIDE SEQUENCE</scope>
    <source>
        <strain evidence="1">Wild A</strain>
    </source>
</reference>
<proteinExistence type="predicted"/>
<sequence>MPQLFIEKQAKIFALLKEGYQCNIIISKEGVHKFTFTRIHQRKEEIGALMSSVTEVLITKKPSIIALIASDSDYKLMIMLALSIIG</sequence>
<dbReference type="Proteomes" id="UP001153678">
    <property type="component" value="Unassembled WGS sequence"/>
</dbReference>
<comment type="caution">
    <text evidence="1">The sequence shown here is derived from an EMBL/GenBank/DDBJ whole genome shotgun (WGS) entry which is preliminary data.</text>
</comment>
<evidence type="ECO:0000313" key="1">
    <source>
        <dbReference type="EMBL" id="CAI2169924.1"/>
    </source>
</evidence>
<accession>A0A9W4WPU7</accession>
<protein>
    <submittedName>
        <fullName evidence="1">13954_t:CDS:1</fullName>
    </submittedName>
</protein>
<dbReference type="EMBL" id="CAMKVN010000639">
    <property type="protein sequence ID" value="CAI2169924.1"/>
    <property type="molecule type" value="Genomic_DNA"/>
</dbReference>
<name>A0A9W4WPU7_9GLOM</name>
<keyword evidence="2" id="KW-1185">Reference proteome</keyword>